<dbReference type="AlphaFoldDB" id="A0A382NAN0"/>
<accession>A0A382NAN0</accession>
<dbReference type="Pfam" id="PF10518">
    <property type="entry name" value="TAT_signal"/>
    <property type="match status" value="1"/>
</dbReference>
<dbReference type="InterPro" id="IPR019546">
    <property type="entry name" value="TAT_signal_bac_arc"/>
</dbReference>
<dbReference type="PROSITE" id="PS51318">
    <property type="entry name" value="TAT"/>
    <property type="match status" value="1"/>
</dbReference>
<organism evidence="1">
    <name type="scientific">marine metagenome</name>
    <dbReference type="NCBI Taxonomy" id="408172"/>
    <lineage>
        <taxon>unclassified sequences</taxon>
        <taxon>metagenomes</taxon>
        <taxon>ecological metagenomes</taxon>
    </lineage>
</organism>
<dbReference type="NCBIfam" id="TIGR01409">
    <property type="entry name" value="TAT_signal_seq"/>
    <property type="match status" value="1"/>
</dbReference>
<protein>
    <recommendedName>
        <fullName evidence="2">Twin-arginine translocation signal domain-containing protein</fullName>
    </recommendedName>
</protein>
<proteinExistence type="predicted"/>
<name>A0A382NAN0_9ZZZZ</name>
<sequence>MPNRRDFIKSTTLAAGATALAATTQSQAKPAVKKKTEFFRQKLLEGLGGPWPKGGDLKPKKLKTEQKEGYRLEWITYELEPGDR</sequence>
<evidence type="ECO:0000313" key="1">
    <source>
        <dbReference type="EMBL" id="SVC58253.1"/>
    </source>
</evidence>
<dbReference type="Gene3D" id="3.40.50.1820">
    <property type="entry name" value="alpha/beta hydrolase"/>
    <property type="match status" value="1"/>
</dbReference>
<feature type="non-terminal residue" evidence="1">
    <location>
        <position position="84"/>
    </location>
</feature>
<dbReference type="EMBL" id="UINC01099181">
    <property type="protein sequence ID" value="SVC58253.1"/>
    <property type="molecule type" value="Genomic_DNA"/>
</dbReference>
<reference evidence="1" key="1">
    <citation type="submission" date="2018-05" db="EMBL/GenBank/DDBJ databases">
        <authorList>
            <person name="Lanie J.A."/>
            <person name="Ng W.-L."/>
            <person name="Kazmierczak K.M."/>
            <person name="Andrzejewski T.M."/>
            <person name="Davidsen T.M."/>
            <person name="Wayne K.J."/>
            <person name="Tettelin H."/>
            <person name="Glass J.I."/>
            <person name="Rusch D."/>
            <person name="Podicherti R."/>
            <person name="Tsui H.-C.T."/>
            <person name="Winkler M.E."/>
        </authorList>
    </citation>
    <scope>NUCLEOTIDE SEQUENCE</scope>
</reference>
<evidence type="ECO:0008006" key="2">
    <source>
        <dbReference type="Google" id="ProtNLM"/>
    </source>
</evidence>
<gene>
    <name evidence="1" type="ORF">METZ01_LOCUS311107</name>
</gene>
<dbReference type="InterPro" id="IPR029058">
    <property type="entry name" value="AB_hydrolase_fold"/>
</dbReference>
<dbReference type="InterPro" id="IPR006311">
    <property type="entry name" value="TAT_signal"/>
</dbReference>